<evidence type="ECO:0000256" key="1">
    <source>
        <dbReference type="SAM" id="MobiDB-lite"/>
    </source>
</evidence>
<evidence type="ECO:0000256" key="2">
    <source>
        <dbReference type="SAM" id="Phobius"/>
    </source>
</evidence>
<feature type="compositionally biased region" description="Low complexity" evidence="1">
    <location>
        <begin position="110"/>
        <end position="125"/>
    </location>
</feature>
<evidence type="ECO:0000313" key="4">
    <source>
        <dbReference type="Proteomes" id="UP000467428"/>
    </source>
</evidence>
<dbReference type="KEGG" id="marz:MARA_08400"/>
<organism evidence="3 4">
    <name type="scientific">Mycolicibacterium arabiense</name>
    <dbReference type="NCBI Taxonomy" id="1286181"/>
    <lineage>
        <taxon>Bacteria</taxon>
        <taxon>Bacillati</taxon>
        <taxon>Actinomycetota</taxon>
        <taxon>Actinomycetes</taxon>
        <taxon>Mycobacteriales</taxon>
        <taxon>Mycobacteriaceae</taxon>
        <taxon>Mycolicibacterium</taxon>
    </lineage>
</organism>
<sequence length="170" mass="17469">MVDQTTERRASVFADVSTLGGARRQPPWYRTGKLASVLAVVAIGVAATWGAISVLDTPDGAPPAVSPAGRPDVGPPPIEGSRGDPIQVAPPMPPPPPPPPSTAERLDPGPVYRNPYPRSSPSPSSDGPEIGVTRTPVTRAPISVAPAPRKSPGSDSSTPGDAPKRGGWPW</sequence>
<feature type="transmembrane region" description="Helical" evidence="2">
    <location>
        <begin position="34"/>
        <end position="55"/>
    </location>
</feature>
<proteinExistence type="predicted"/>
<feature type="compositionally biased region" description="Pro residues" evidence="1">
    <location>
        <begin position="88"/>
        <end position="101"/>
    </location>
</feature>
<keyword evidence="2" id="KW-0472">Membrane</keyword>
<keyword evidence="2" id="KW-1133">Transmembrane helix</keyword>
<reference evidence="3 4" key="1">
    <citation type="journal article" date="2019" name="Emerg. Microbes Infect.">
        <title>Comprehensive subspecies identification of 175 nontuberculous mycobacteria species based on 7547 genomic profiles.</title>
        <authorList>
            <person name="Matsumoto Y."/>
            <person name="Kinjo T."/>
            <person name="Motooka D."/>
            <person name="Nabeya D."/>
            <person name="Jung N."/>
            <person name="Uechi K."/>
            <person name="Horii T."/>
            <person name="Iida T."/>
            <person name="Fujita J."/>
            <person name="Nakamura S."/>
        </authorList>
    </citation>
    <scope>NUCLEOTIDE SEQUENCE [LARGE SCALE GENOMIC DNA]</scope>
    <source>
        <strain evidence="3 4">JCM 18538</strain>
    </source>
</reference>
<dbReference type="RefSeq" id="WP_163917315.1">
    <property type="nucleotide sequence ID" value="NZ_AP022593.1"/>
</dbReference>
<protein>
    <submittedName>
        <fullName evidence="3">Uncharacterized protein</fullName>
    </submittedName>
</protein>
<keyword evidence="4" id="KW-1185">Reference proteome</keyword>
<dbReference type="EMBL" id="AP022593">
    <property type="protein sequence ID" value="BBY47372.1"/>
    <property type="molecule type" value="Genomic_DNA"/>
</dbReference>
<dbReference type="AlphaFoldDB" id="A0A7I7RS43"/>
<feature type="region of interest" description="Disordered" evidence="1">
    <location>
        <begin position="56"/>
        <end position="170"/>
    </location>
</feature>
<evidence type="ECO:0000313" key="3">
    <source>
        <dbReference type="EMBL" id="BBY47372.1"/>
    </source>
</evidence>
<name>A0A7I7RS43_9MYCO</name>
<geneLocation type="plasmid" evidence="4">
    <name>pjcm18538 dna</name>
</geneLocation>
<dbReference type="Proteomes" id="UP000467428">
    <property type="component" value="Chromosome"/>
</dbReference>
<gene>
    <name evidence="3" type="ORF">MARA_08400</name>
</gene>
<keyword evidence="2" id="KW-0812">Transmembrane</keyword>
<accession>A0A7I7RS43</accession>